<name>A0A142CXN1_9EURY</name>
<dbReference type="OrthoDB" id="46222at2157"/>
<dbReference type="PANTHER" id="PTHR43179">
    <property type="entry name" value="RHAMNOSYLTRANSFERASE WBBL"/>
    <property type="match status" value="1"/>
</dbReference>
<dbReference type="AlphaFoldDB" id="A0A142CXN1"/>
<evidence type="ECO:0000256" key="3">
    <source>
        <dbReference type="ARBA" id="ARBA00022679"/>
    </source>
</evidence>
<keyword evidence="8" id="KW-1185">Reference proteome</keyword>
<protein>
    <submittedName>
        <fullName evidence="7">Glycosyl transferase family 2</fullName>
    </submittedName>
</protein>
<dbReference type="Pfam" id="PF00535">
    <property type="entry name" value="Glycos_transf_2"/>
    <property type="match status" value="1"/>
</dbReference>
<evidence type="ECO:0000256" key="2">
    <source>
        <dbReference type="ARBA" id="ARBA00022676"/>
    </source>
</evidence>
<dbReference type="EMBL" id="CP014750">
    <property type="protein sequence ID" value="AMQ19533.1"/>
    <property type="molecule type" value="Genomic_DNA"/>
</dbReference>
<keyword evidence="4" id="KW-0472">Membrane</keyword>
<organism evidence="7 8">
    <name type="scientific">Thermococcus peptonophilus</name>
    <dbReference type="NCBI Taxonomy" id="53952"/>
    <lineage>
        <taxon>Archaea</taxon>
        <taxon>Methanobacteriati</taxon>
        <taxon>Methanobacteriota</taxon>
        <taxon>Thermococci</taxon>
        <taxon>Thermococcales</taxon>
        <taxon>Thermococcaceae</taxon>
        <taxon>Thermococcus</taxon>
    </lineage>
</organism>
<dbReference type="KEGG" id="tpep:A0127_06525"/>
<proteinExistence type="inferred from homology"/>
<evidence type="ECO:0000313" key="7">
    <source>
        <dbReference type="EMBL" id="AMQ19533.1"/>
    </source>
</evidence>
<dbReference type="InterPro" id="IPR001173">
    <property type="entry name" value="Glyco_trans_2-like"/>
</dbReference>
<dbReference type="InterPro" id="IPR029044">
    <property type="entry name" value="Nucleotide-diphossugar_trans"/>
</dbReference>
<keyword evidence="2" id="KW-0328">Glycosyltransferase</keyword>
<keyword evidence="3 7" id="KW-0808">Transferase</keyword>
<dbReference type="CDD" id="cd04186">
    <property type="entry name" value="GT_2_like_c"/>
    <property type="match status" value="1"/>
</dbReference>
<evidence type="ECO:0000256" key="1">
    <source>
        <dbReference type="ARBA" id="ARBA00006739"/>
    </source>
</evidence>
<dbReference type="Proteomes" id="UP000073604">
    <property type="component" value="Chromosome"/>
</dbReference>
<dbReference type="PANTHER" id="PTHR43179:SF12">
    <property type="entry name" value="GALACTOFURANOSYLTRANSFERASE GLFT2"/>
    <property type="match status" value="1"/>
</dbReference>
<evidence type="ECO:0000259" key="5">
    <source>
        <dbReference type="Pfam" id="PF00535"/>
    </source>
</evidence>
<feature type="domain" description="Glycosyltransferase 2-like" evidence="6">
    <location>
        <begin position="134"/>
        <end position="339"/>
    </location>
</feature>
<dbReference type="SUPFAM" id="SSF53448">
    <property type="entry name" value="Nucleotide-diphospho-sugar transferases"/>
    <property type="match status" value="1"/>
</dbReference>
<feature type="transmembrane region" description="Helical" evidence="4">
    <location>
        <begin position="306"/>
        <end position="327"/>
    </location>
</feature>
<evidence type="ECO:0000313" key="8">
    <source>
        <dbReference type="Proteomes" id="UP000073604"/>
    </source>
</evidence>
<gene>
    <name evidence="7" type="ORF">A0127_06525</name>
</gene>
<reference evidence="8" key="1">
    <citation type="submission" date="2016-03" db="EMBL/GenBank/DDBJ databases">
        <authorList>
            <person name="Oger P.M."/>
        </authorList>
    </citation>
    <scope>NUCLEOTIDE SEQUENCE [LARGE SCALE GENOMIC DNA]</scope>
    <source>
        <strain evidence="8">OG-1</strain>
    </source>
</reference>
<feature type="domain" description="Glycosyltransferase 2-like" evidence="5">
    <location>
        <begin position="7"/>
        <end position="60"/>
    </location>
</feature>
<sequence>MNAPRVSIIILNWNGWEDTIECLESLYRITYPNYDVIVVDNGSKDDSVRKIKEYAEGKIEVNSKFFEYNPSNKPIKVFDINEGDTRKGKFNKPAYEKFDPNRRMILIKNKDNYGFAGGNNVGIKFALSVLTSDYILLLNNDTVVHPGFLTELVKVASSNKNIGAISPKIHYYWNGKIQYCGKTHKLGPIWTTMHKSCKPNKMDKGISSSLINTDEIHGACMLVKKDTLLSFGFLDEDYFAYWEETDFSLRLRKGGISLAVASLSTIWHKVGNRNILKKTIRPISAYLFGRNMILIILKNYTEFYKLLGMSILLILRIPLLLLNYILFYGNKKSSIYFALGVLAAMENERKSPILFYKTFNK</sequence>
<dbReference type="GO" id="GO:0016757">
    <property type="term" value="F:glycosyltransferase activity"/>
    <property type="evidence" value="ECO:0007669"/>
    <property type="project" value="UniProtKB-KW"/>
</dbReference>
<comment type="similarity">
    <text evidence="1">Belongs to the glycosyltransferase 2 family.</text>
</comment>
<keyword evidence="4" id="KW-0812">Transmembrane</keyword>
<keyword evidence="4" id="KW-1133">Transmembrane helix</keyword>
<accession>A0A142CXN1</accession>
<dbReference type="STRING" id="53952.A0127_06525"/>
<evidence type="ECO:0000256" key="4">
    <source>
        <dbReference type="SAM" id="Phobius"/>
    </source>
</evidence>
<dbReference type="Gene3D" id="3.90.550.10">
    <property type="entry name" value="Spore Coat Polysaccharide Biosynthesis Protein SpsA, Chain A"/>
    <property type="match status" value="1"/>
</dbReference>
<dbReference type="Pfam" id="PF13632">
    <property type="entry name" value="Glyco_trans_2_3"/>
    <property type="match status" value="1"/>
</dbReference>
<evidence type="ECO:0000259" key="6">
    <source>
        <dbReference type="Pfam" id="PF13632"/>
    </source>
</evidence>